<dbReference type="PROSITE" id="PS51257">
    <property type="entry name" value="PROKAR_LIPOPROTEIN"/>
    <property type="match status" value="1"/>
</dbReference>
<dbReference type="EMBL" id="LAZR01019763">
    <property type="protein sequence ID" value="KKL91328.1"/>
    <property type="molecule type" value="Genomic_DNA"/>
</dbReference>
<protein>
    <submittedName>
        <fullName evidence="1">Uncharacterized protein</fullName>
    </submittedName>
</protein>
<proteinExistence type="predicted"/>
<evidence type="ECO:0000313" key="1">
    <source>
        <dbReference type="EMBL" id="KKL91328.1"/>
    </source>
</evidence>
<gene>
    <name evidence="1" type="ORF">LCGC14_1895770</name>
</gene>
<organism evidence="1">
    <name type="scientific">marine sediment metagenome</name>
    <dbReference type="NCBI Taxonomy" id="412755"/>
    <lineage>
        <taxon>unclassified sequences</taxon>
        <taxon>metagenomes</taxon>
        <taxon>ecological metagenomes</taxon>
    </lineage>
</organism>
<dbReference type="AlphaFoldDB" id="A0A0F9FYC3"/>
<comment type="caution">
    <text evidence="1">The sequence shown here is derived from an EMBL/GenBank/DDBJ whole genome shotgun (WGS) entry which is preliminary data.</text>
</comment>
<sequence>MKKYAWILLVLLCGCASQTDEPPFEINNKQLHTKLDDQGNKIFAYVVSVKANSRKSLNLDRPLTRSEFKNFAEQEYFEESNSLKLELEDQAVELLQQELKTMQYCNDKYEINDVVWRDLSVKLRGRCL</sequence>
<accession>A0A0F9FYC3</accession>
<name>A0A0F9FYC3_9ZZZZ</name>
<reference evidence="1" key="1">
    <citation type="journal article" date="2015" name="Nature">
        <title>Complex archaea that bridge the gap between prokaryotes and eukaryotes.</title>
        <authorList>
            <person name="Spang A."/>
            <person name="Saw J.H."/>
            <person name="Jorgensen S.L."/>
            <person name="Zaremba-Niedzwiedzka K."/>
            <person name="Martijn J."/>
            <person name="Lind A.E."/>
            <person name="van Eijk R."/>
            <person name="Schleper C."/>
            <person name="Guy L."/>
            <person name="Ettema T.J."/>
        </authorList>
    </citation>
    <scope>NUCLEOTIDE SEQUENCE</scope>
</reference>